<protein>
    <recommendedName>
        <fullName evidence="7">Alpha/beta-hydrolase catalytic domain-containing protein</fullName>
    </recommendedName>
</protein>
<feature type="region of interest" description="Disordered" evidence="1">
    <location>
        <begin position="799"/>
        <end position="818"/>
    </location>
</feature>
<dbReference type="Pfam" id="PF10081">
    <property type="entry name" value="Abhydrolase_9"/>
    <property type="match status" value="1"/>
</dbReference>
<evidence type="ECO:0000256" key="1">
    <source>
        <dbReference type="SAM" id="MobiDB-lite"/>
    </source>
</evidence>
<reference evidence="5" key="2">
    <citation type="submission" date="2021-08" db="EMBL/GenBank/DDBJ databases">
        <authorList>
            <person name="Tani A."/>
            <person name="Ola A."/>
            <person name="Ogura Y."/>
            <person name="Katsura K."/>
            <person name="Hayashi T."/>
        </authorList>
    </citation>
    <scope>NUCLEOTIDE SEQUENCE</scope>
    <source>
        <strain evidence="5">KCTC 52305</strain>
    </source>
</reference>
<reference evidence="5" key="1">
    <citation type="journal article" date="2021" name="Front. Microbiol.">
        <title>Comprehensive Comparative Genomics and Phenotyping of Methylobacterium Species.</title>
        <authorList>
            <person name="Alessa O."/>
            <person name="Ogura Y."/>
            <person name="Fujitani Y."/>
            <person name="Takami H."/>
            <person name="Hayashi T."/>
            <person name="Sahin N."/>
            <person name="Tani A."/>
        </authorList>
    </citation>
    <scope>NUCLEOTIDE SEQUENCE</scope>
    <source>
        <strain evidence="5">KCTC 52305</strain>
    </source>
</reference>
<comment type="caution">
    <text evidence="5">The sequence shown here is derived from an EMBL/GenBank/DDBJ whole genome shotgun (WGS) entry which is preliminary data.</text>
</comment>
<feature type="compositionally biased region" description="Basic and acidic residues" evidence="1">
    <location>
        <begin position="30"/>
        <end position="56"/>
    </location>
</feature>
<gene>
    <name evidence="5" type="ORF">OPKNFCMD_2503</name>
</gene>
<keyword evidence="6" id="KW-1185">Reference proteome</keyword>
<feature type="region of interest" description="Disordered" evidence="1">
    <location>
        <begin position="29"/>
        <end position="57"/>
    </location>
</feature>
<evidence type="ECO:0000313" key="5">
    <source>
        <dbReference type="EMBL" id="GJD49770.1"/>
    </source>
</evidence>
<feature type="domain" description="Alpha/beta-hydrolase catalytic" evidence="3">
    <location>
        <begin position="503"/>
        <end position="790"/>
    </location>
</feature>
<dbReference type="InterPro" id="IPR027788">
    <property type="entry name" value="Alpha/beta-hydrolase_N_dom"/>
</dbReference>
<feature type="transmembrane region" description="Helical" evidence="2">
    <location>
        <begin position="292"/>
        <end position="316"/>
    </location>
</feature>
<feature type="transmembrane region" description="Helical" evidence="2">
    <location>
        <begin position="409"/>
        <end position="435"/>
    </location>
</feature>
<keyword evidence="2" id="KW-1133">Transmembrane helix</keyword>
<dbReference type="Pfam" id="PF15420">
    <property type="entry name" value="Abhydrolase_9_N"/>
    <property type="match status" value="1"/>
</dbReference>
<feature type="transmembrane region" description="Helical" evidence="2">
    <location>
        <begin position="260"/>
        <end position="280"/>
    </location>
</feature>
<dbReference type="EMBL" id="BPQH01000007">
    <property type="protein sequence ID" value="GJD49770.1"/>
    <property type="molecule type" value="Genomic_DNA"/>
</dbReference>
<evidence type="ECO:0000313" key="6">
    <source>
        <dbReference type="Proteomes" id="UP001055167"/>
    </source>
</evidence>
<evidence type="ECO:0000259" key="3">
    <source>
        <dbReference type="Pfam" id="PF10081"/>
    </source>
</evidence>
<organism evidence="5 6">
    <name type="scientific">Methylobacterium crusticola</name>
    <dbReference type="NCBI Taxonomy" id="1697972"/>
    <lineage>
        <taxon>Bacteria</taxon>
        <taxon>Pseudomonadati</taxon>
        <taxon>Pseudomonadota</taxon>
        <taxon>Alphaproteobacteria</taxon>
        <taxon>Hyphomicrobiales</taxon>
        <taxon>Methylobacteriaceae</taxon>
        <taxon>Methylobacterium</taxon>
    </lineage>
</organism>
<dbReference type="Gene3D" id="1.10.10.10">
    <property type="entry name" value="Winged helix-like DNA-binding domain superfamily/Winged helix DNA-binding domain"/>
    <property type="match status" value="1"/>
</dbReference>
<evidence type="ECO:0000259" key="4">
    <source>
        <dbReference type="Pfam" id="PF15420"/>
    </source>
</evidence>
<feature type="compositionally biased region" description="Basic and acidic residues" evidence="1">
    <location>
        <begin position="196"/>
        <end position="207"/>
    </location>
</feature>
<feature type="transmembrane region" description="Helical" evidence="2">
    <location>
        <begin position="328"/>
        <end position="349"/>
    </location>
</feature>
<evidence type="ECO:0000256" key="2">
    <source>
        <dbReference type="SAM" id="Phobius"/>
    </source>
</evidence>
<sequence>MPDAVPPGAAFLELELAARFGCSQSPVREALPRQEEGLVQRSDHRGARAPETSHDEAAEDAAATARSGVPGRGALLAQPADPVDALVPDLRRHLDAMEAAAEAGDPCALAQIGREFHRRRFTAARLPSLEPLPPRWLTHVHRKAGDVPAGRVRCRERYAETRTMERVGRCDDPTPARQGRRPEQQTAARWSGTGREAGHTDRSGREHYGRCSRQVVDMLASIGMRPRSVPPADLERGMQQERRRAARIAARAAGFLRQRARGLSGVGLALGTLLFAAALTPTLVPRTSLTQGALAGACFAAGYGLGVAWRWLWAYLELPEPAERARRIANGLVATSCLSIAVIFLWRAAEWQNSIRAVMAMEPVTSAHPFQVCAVALVTFATLLALARLFGLAAGFMAGRAGRFVPRRIATMVGVSVAVVLFWSVANGVFFRAAFHLLDASFRERDALLEPERPQPVEPARAGGPGSLVRWGELGRAGREFVASGPRAAEIGALTARPAAEPIRVYVGLRAADTAQERARLAVAELKRVGAFDRSILVVITPTGTGWIDPSAMNAVEYLHHGDVASVALQYSYLSSPLSLLVQPEYGSDAARALFAEVYGYWTTLPRERRPRLYLHGLSLGAMHSESSVELFEMIGDPINGALWSGPPFGSRFWRLVTDGRNPGSPAWLPEFRDGRFVRFMNQDGAREPADAPWGPMRIVYLQYASDAVTFFDYRDSYRSPAWLQAPRGPDVSPQLHWYPLVTALQLALDMAMATKPPMGYGHVYAPQHYVDAWAAVTDVRDWSQEALATLKRHLAKTAGPALEDDGSDEGAYRNRGG</sequence>
<dbReference type="Proteomes" id="UP001055167">
    <property type="component" value="Unassembled WGS sequence"/>
</dbReference>
<accession>A0ABQ4QWL3</accession>
<name>A0ABQ4QWL3_9HYPH</name>
<feature type="region of interest" description="Disordered" evidence="1">
    <location>
        <begin position="168"/>
        <end position="207"/>
    </location>
</feature>
<proteinExistence type="predicted"/>
<keyword evidence="2" id="KW-0472">Membrane</keyword>
<keyword evidence="2" id="KW-0812">Transmembrane</keyword>
<feature type="domain" description="Alpha/beta-hydrolase N-terminal" evidence="4">
    <location>
        <begin position="279"/>
        <end position="486"/>
    </location>
</feature>
<dbReference type="InterPro" id="IPR036388">
    <property type="entry name" value="WH-like_DNA-bd_sf"/>
</dbReference>
<dbReference type="InterPro" id="IPR027787">
    <property type="entry name" value="Alpha/beta-hydrolase_catalytic"/>
</dbReference>
<evidence type="ECO:0008006" key="7">
    <source>
        <dbReference type="Google" id="ProtNLM"/>
    </source>
</evidence>
<feature type="transmembrane region" description="Helical" evidence="2">
    <location>
        <begin position="369"/>
        <end position="397"/>
    </location>
</feature>